<evidence type="ECO:0000313" key="3">
    <source>
        <dbReference type="Proteomes" id="UP000284706"/>
    </source>
</evidence>
<evidence type="ECO:0000259" key="1">
    <source>
        <dbReference type="Pfam" id="PF24483"/>
    </source>
</evidence>
<organism evidence="2 3">
    <name type="scientific">Gymnopilus dilepis</name>
    <dbReference type="NCBI Taxonomy" id="231916"/>
    <lineage>
        <taxon>Eukaryota</taxon>
        <taxon>Fungi</taxon>
        <taxon>Dikarya</taxon>
        <taxon>Basidiomycota</taxon>
        <taxon>Agaricomycotina</taxon>
        <taxon>Agaricomycetes</taxon>
        <taxon>Agaricomycetidae</taxon>
        <taxon>Agaricales</taxon>
        <taxon>Agaricineae</taxon>
        <taxon>Hymenogastraceae</taxon>
        <taxon>Gymnopilus</taxon>
    </lineage>
</organism>
<name>A0A409VS73_9AGAR</name>
<dbReference type="STRING" id="231916.A0A409VS73"/>
<sequence>MSLIRKIKAIAHIPITRKDGLEYKDMGKAFDHISNEVQKRFPNQRIRIVVSGGTCAVLYFKSREKTKDIDFLSLDPNIIEVVSGAQYTLPQDLRLRWPENWVNAEMIGYANMPGCENLYGNSIRCNVILYQSPWIVVYAADWRFQLIGKIQRAYQMELLSTHMQSIDRKGKDLQDAVAILQELVMQNGGPLTKNAIRSWYNGSALENDGLDFVNAAYYARFSQHAIV</sequence>
<dbReference type="Proteomes" id="UP000284706">
    <property type="component" value="Unassembled WGS sequence"/>
</dbReference>
<protein>
    <recommendedName>
        <fullName evidence="1">DUF7582 domain-containing protein</fullName>
    </recommendedName>
</protein>
<dbReference type="OrthoDB" id="3348320at2759"/>
<comment type="caution">
    <text evidence="2">The sequence shown here is derived from an EMBL/GenBank/DDBJ whole genome shotgun (WGS) entry which is preliminary data.</text>
</comment>
<reference evidence="2 3" key="1">
    <citation type="journal article" date="2018" name="Evol. Lett.">
        <title>Horizontal gene cluster transfer increased hallucinogenic mushroom diversity.</title>
        <authorList>
            <person name="Reynolds H.T."/>
            <person name="Vijayakumar V."/>
            <person name="Gluck-Thaler E."/>
            <person name="Korotkin H.B."/>
            <person name="Matheny P.B."/>
            <person name="Slot J.C."/>
        </authorList>
    </citation>
    <scope>NUCLEOTIDE SEQUENCE [LARGE SCALE GENOMIC DNA]</scope>
    <source>
        <strain evidence="2 3">SRW20</strain>
    </source>
</reference>
<evidence type="ECO:0000313" key="2">
    <source>
        <dbReference type="EMBL" id="PPQ69036.1"/>
    </source>
</evidence>
<proteinExistence type="predicted"/>
<dbReference type="InterPro" id="IPR056004">
    <property type="entry name" value="DUF7582"/>
</dbReference>
<dbReference type="InParanoid" id="A0A409VS73"/>
<dbReference type="Pfam" id="PF24483">
    <property type="entry name" value="DUF7582"/>
    <property type="match status" value="1"/>
</dbReference>
<accession>A0A409VS73</accession>
<dbReference type="EMBL" id="NHYE01005582">
    <property type="protein sequence ID" value="PPQ69036.1"/>
    <property type="molecule type" value="Genomic_DNA"/>
</dbReference>
<feature type="domain" description="DUF7582" evidence="1">
    <location>
        <begin position="25"/>
        <end position="223"/>
    </location>
</feature>
<dbReference type="AlphaFoldDB" id="A0A409VS73"/>
<keyword evidence="3" id="KW-1185">Reference proteome</keyword>
<gene>
    <name evidence="2" type="ORF">CVT26_003744</name>
</gene>